<dbReference type="Proteomes" id="UP000182034">
    <property type="component" value="Unassembled WGS sequence"/>
</dbReference>
<protein>
    <submittedName>
        <fullName evidence="1">Uncharacterized protein</fullName>
    </submittedName>
</protein>
<keyword evidence="2" id="KW-1185">Reference proteome</keyword>
<dbReference type="EMBL" id="FPKW01000018">
    <property type="protein sequence ID" value="SFZ96297.1"/>
    <property type="molecule type" value="Genomic_DNA"/>
</dbReference>
<proteinExistence type="predicted"/>
<accession>A0A1K2IV37</accession>
<evidence type="ECO:0000313" key="1">
    <source>
        <dbReference type="EMBL" id="SFZ96297.1"/>
    </source>
</evidence>
<sequence length="181" mass="21128">MQEDLIQIISEIPDTSDNKTEQIFNLAHSINKNGFLTKELGMKILNWKSPRPFKHYDKNTNADFETITKYALMQEDEKIKIHILTALNGVNYPSASAILMFSNPLKYPVIDIRVWRQLYKNQLVTENPKGQNFTLTQWAKYLEVIRQISNSLNITPRQVEKRLFDYDKSTQIGTLYISSKK</sequence>
<dbReference type="RefSeq" id="WP_072412015.1">
    <property type="nucleotide sequence ID" value="NZ_FPKW01000018.1"/>
</dbReference>
<name>A0A1K2IV37_9FLAO</name>
<organism evidence="1 2">
    <name type="scientific">Chryseobacterium limigenitum</name>
    <dbReference type="NCBI Taxonomy" id="1612149"/>
    <lineage>
        <taxon>Bacteria</taxon>
        <taxon>Pseudomonadati</taxon>
        <taxon>Bacteroidota</taxon>
        <taxon>Flavobacteriia</taxon>
        <taxon>Flavobacteriales</taxon>
        <taxon>Weeksellaceae</taxon>
        <taxon>Chryseobacterium group</taxon>
        <taxon>Chryseobacterium</taxon>
    </lineage>
</organism>
<reference evidence="2" key="1">
    <citation type="submission" date="2016-10" db="EMBL/GenBank/DDBJ databases">
        <authorList>
            <person name="Varghese N."/>
            <person name="Submissions S."/>
        </authorList>
    </citation>
    <scope>NUCLEOTIDE SEQUENCE [LARGE SCALE GENOMIC DNA]</scope>
    <source>
        <strain evidence="2">SUR2</strain>
    </source>
</reference>
<dbReference type="AlphaFoldDB" id="A0A1K2IV37"/>
<dbReference type="STRING" id="1612149.SAMN05216324_11823"/>
<evidence type="ECO:0000313" key="2">
    <source>
        <dbReference type="Proteomes" id="UP000182034"/>
    </source>
</evidence>
<dbReference type="OrthoDB" id="1423657at2"/>
<gene>
    <name evidence="1" type="ORF">SAMN05216324_11823</name>
</gene>